<organism evidence="3 4">
    <name type="scientific">Ascobolus immersus RN42</name>
    <dbReference type="NCBI Taxonomy" id="1160509"/>
    <lineage>
        <taxon>Eukaryota</taxon>
        <taxon>Fungi</taxon>
        <taxon>Dikarya</taxon>
        <taxon>Ascomycota</taxon>
        <taxon>Pezizomycotina</taxon>
        <taxon>Pezizomycetes</taxon>
        <taxon>Pezizales</taxon>
        <taxon>Ascobolaceae</taxon>
        <taxon>Ascobolus</taxon>
    </lineage>
</organism>
<evidence type="ECO:0000313" key="3">
    <source>
        <dbReference type="EMBL" id="RPA84296.1"/>
    </source>
</evidence>
<gene>
    <name evidence="3" type="ORF">BJ508DRAFT_412705</name>
</gene>
<name>A0A3N4IFB2_ASCIM</name>
<dbReference type="Proteomes" id="UP000275078">
    <property type="component" value="Unassembled WGS sequence"/>
</dbReference>
<protein>
    <submittedName>
        <fullName evidence="3">Uncharacterized protein</fullName>
    </submittedName>
</protein>
<keyword evidence="2" id="KW-1133">Transmembrane helix</keyword>
<dbReference type="AlphaFoldDB" id="A0A3N4IFB2"/>
<dbReference type="EMBL" id="ML119659">
    <property type="protein sequence ID" value="RPA84296.1"/>
    <property type="molecule type" value="Genomic_DNA"/>
</dbReference>
<feature type="region of interest" description="Disordered" evidence="1">
    <location>
        <begin position="94"/>
        <end position="125"/>
    </location>
</feature>
<sequence length="200" mass="21866">MARSIPSSPSTIAATNLTRLLTRLSHRLSLTTTPITPFEHQKLHQNLSHAKSLLNQLENGLSPGPDGLRLREDCVRWKGLIRDLEEGLCVVGEELKGEDVPEEEDEEEEEYEPEPKPALSITPEPPTTVIAPVKLTPQEPTPTPTAVLRNRKAPALNPLLSSTTLLETRLGLLRTVGNMVVCGALMLGILGVMALPKLRL</sequence>
<keyword evidence="2" id="KW-0472">Membrane</keyword>
<evidence type="ECO:0000256" key="2">
    <source>
        <dbReference type="SAM" id="Phobius"/>
    </source>
</evidence>
<evidence type="ECO:0000256" key="1">
    <source>
        <dbReference type="SAM" id="MobiDB-lite"/>
    </source>
</evidence>
<keyword evidence="2" id="KW-0812">Transmembrane</keyword>
<keyword evidence="4" id="KW-1185">Reference proteome</keyword>
<reference evidence="3 4" key="1">
    <citation type="journal article" date="2018" name="Nat. Ecol. Evol.">
        <title>Pezizomycetes genomes reveal the molecular basis of ectomycorrhizal truffle lifestyle.</title>
        <authorList>
            <person name="Murat C."/>
            <person name="Payen T."/>
            <person name="Noel B."/>
            <person name="Kuo A."/>
            <person name="Morin E."/>
            <person name="Chen J."/>
            <person name="Kohler A."/>
            <person name="Krizsan K."/>
            <person name="Balestrini R."/>
            <person name="Da Silva C."/>
            <person name="Montanini B."/>
            <person name="Hainaut M."/>
            <person name="Levati E."/>
            <person name="Barry K.W."/>
            <person name="Belfiori B."/>
            <person name="Cichocki N."/>
            <person name="Clum A."/>
            <person name="Dockter R.B."/>
            <person name="Fauchery L."/>
            <person name="Guy J."/>
            <person name="Iotti M."/>
            <person name="Le Tacon F."/>
            <person name="Lindquist E.A."/>
            <person name="Lipzen A."/>
            <person name="Malagnac F."/>
            <person name="Mello A."/>
            <person name="Molinier V."/>
            <person name="Miyauchi S."/>
            <person name="Poulain J."/>
            <person name="Riccioni C."/>
            <person name="Rubini A."/>
            <person name="Sitrit Y."/>
            <person name="Splivallo R."/>
            <person name="Traeger S."/>
            <person name="Wang M."/>
            <person name="Zifcakova L."/>
            <person name="Wipf D."/>
            <person name="Zambonelli A."/>
            <person name="Paolocci F."/>
            <person name="Nowrousian M."/>
            <person name="Ottonello S."/>
            <person name="Baldrian P."/>
            <person name="Spatafora J.W."/>
            <person name="Henrissat B."/>
            <person name="Nagy L.G."/>
            <person name="Aury J.M."/>
            <person name="Wincker P."/>
            <person name="Grigoriev I.V."/>
            <person name="Bonfante P."/>
            <person name="Martin F.M."/>
        </authorList>
    </citation>
    <scope>NUCLEOTIDE SEQUENCE [LARGE SCALE GENOMIC DNA]</scope>
    <source>
        <strain evidence="3 4">RN42</strain>
    </source>
</reference>
<feature type="transmembrane region" description="Helical" evidence="2">
    <location>
        <begin position="176"/>
        <end position="195"/>
    </location>
</feature>
<evidence type="ECO:0000313" key="4">
    <source>
        <dbReference type="Proteomes" id="UP000275078"/>
    </source>
</evidence>
<accession>A0A3N4IFB2</accession>
<proteinExistence type="predicted"/>
<feature type="compositionally biased region" description="Acidic residues" evidence="1">
    <location>
        <begin position="100"/>
        <end position="112"/>
    </location>
</feature>